<gene>
    <name evidence="3" type="ORF">PGQ11_005887</name>
</gene>
<dbReference type="Proteomes" id="UP001390339">
    <property type="component" value="Unassembled WGS sequence"/>
</dbReference>
<evidence type="ECO:0000256" key="2">
    <source>
        <dbReference type="SAM" id="Phobius"/>
    </source>
</evidence>
<evidence type="ECO:0000256" key="1">
    <source>
        <dbReference type="SAM" id="MobiDB-lite"/>
    </source>
</evidence>
<keyword evidence="2" id="KW-1133">Transmembrane helix</keyword>
<keyword evidence="4" id="KW-1185">Reference proteome</keyword>
<sequence>MAHQDVLNLGPLTTIFTASLSCSQSALFMRDDFDCAGSTSILRGPMDTAPAAHCFPPLFDARPGAYYSPGICPNGYTAACTSINTQAAETILTCCPEAGQGLSYRCSLGSEWSWGLCHAALGGGATATLTDLKTVKCGSSLAGTESFLWDGVAQAQSIQVRFRREDVSLFNTSRQTTTTAPNGAITAMGSTGAAGSAPVQETGSSATSDPTANSSQLTSTTIAIIGAACGAIVLLIMTIAAWLFVRTRKISKRLGQSQQQLATLQAQAGPPKPEPGGGDDEDQLLTPTTATSPQDTFHASWQILRPPQEVPITPMTPS</sequence>
<feature type="transmembrane region" description="Helical" evidence="2">
    <location>
        <begin position="222"/>
        <end position="245"/>
    </location>
</feature>
<feature type="region of interest" description="Disordered" evidence="1">
    <location>
        <begin position="261"/>
        <end position="318"/>
    </location>
</feature>
<evidence type="ECO:0000313" key="4">
    <source>
        <dbReference type="Proteomes" id="UP001390339"/>
    </source>
</evidence>
<proteinExistence type="predicted"/>
<feature type="compositionally biased region" description="Polar residues" evidence="1">
    <location>
        <begin position="285"/>
        <end position="299"/>
    </location>
</feature>
<feature type="region of interest" description="Disordered" evidence="1">
    <location>
        <begin position="174"/>
        <end position="213"/>
    </location>
</feature>
<feature type="compositionally biased region" description="Polar residues" evidence="1">
    <location>
        <begin position="199"/>
        <end position="213"/>
    </location>
</feature>
<dbReference type="EMBL" id="JAPCWZ010000004">
    <property type="protein sequence ID" value="KAK8867309.1"/>
    <property type="molecule type" value="Genomic_DNA"/>
</dbReference>
<feature type="compositionally biased region" description="Low complexity" evidence="1">
    <location>
        <begin position="183"/>
        <end position="197"/>
    </location>
</feature>
<evidence type="ECO:0000313" key="3">
    <source>
        <dbReference type="EMBL" id="KAK8867309.1"/>
    </source>
</evidence>
<protein>
    <submittedName>
        <fullName evidence="3">Uncharacterized protein</fullName>
    </submittedName>
</protein>
<reference evidence="3 4" key="1">
    <citation type="journal article" date="2024" name="IMA Fungus">
        <title>Apiospora arundinis, a panoply of carbohydrate-active enzymes and secondary metabolites.</title>
        <authorList>
            <person name="Sorensen T."/>
            <person name="Petersen C."/>
            <person name="Muurmann A.T."/>
            <person name="Christiansen J.V."/>
            <person name="Brundto M.L."/>
            <person name="Overgaard C.K."/>
            <person name="Boysen A.T."/>
            <person name="Wollenberg R.D."/>
            <person name="Larsen T.O."/>
            <person name="Sorensen J.L."/>
            <person name="Nielsen K.L."/>
            <person name="Sondergaard T.E."/>
        </authorList>
    </citation>
    <scope>NUCLEOTIDE SEQUENCE [LARGE SCALE GENOMIC DNA]</scope>
    <source>
        <strain evidence="3 4">AAU 773</strain>
    </source>
</reference>
<keyword evidence="2" id="KW-0812">Transmembrane</keyword>
<organism evidence="3 4">
    <name type="scientific">Apiospora arundinis</name>
    <dbReference type="NCBI Taxonomy" id="335852"/>
    <lineage>
        <taxon>Eukaryota</taxon>
        <taxon>Fungi</taxon>
        <taxon>Dikarya</taxon>
        <taxon>Ascomycota</taxon>
        <taxon>Pezizomycotina</taxon>
        <taxon>Sordariomycetes</taxon>
        <taxon>Xylariomycetidae</taxon>
        <taxon>Amphisphaeriales</taxon>
        <taxon>Apiosporaceae</taxon>
        <taxon>Apiospora</taxon>
    </lineage>
</organism>
<keyword evidence="2" id="KW-0472">Membrane</keyword>
<accession>A0ABR2IRT7</accession>
<name>A0ABR2IRT7_9PEZI</name>
<comment type="caution">
    <text evidence="3">The sequence shown here is derived from an EMBL/GenBank/DDBJ whole genome shotgun (WGS) entry which is preliminary data.</text>
</comment>